<name>A0ABT0YW11_9BURK</name>
<keyword evidence="2" id="KW-1185">Reference proteome</keyword>
<proteinExistence type="predicted"/>
<comment type="caution">
    <text evidence="1">The sequence shown here is derived from an EMBL/GenBank/DDBJ whole genome shotgun (WGS) entry which is preliminary data.</text>
</comment>
<dbReference type="EMBL" id="JAMKFE010000027">
    <property type="protein sequence ID" value="MCM5682943.1"/>
    <property type="molecule type" value="Genomic_DNA"/>
</dbReference>
<gene>
    <name evidence="1" type="ORF">M8A51_25755</name>
</gene>
<protein>
    <submittedName>
        <fullName evidence="1">Uncharacterized protein</fullName>
    </submittedName>
</protein>
<evidence type="ECO:0000313" key="2">
    <source>
        <dbReference type="Proteomes" id="UP001165541"/>
    </source>
</evidence>
<evidence type="ECO:0000313" key="1">
    <source>
        <dbReference type="EMBL" id="MCM5682943.1"/>
    </source>
</evidence>
<accession>A0ABT0YW11</accession>
<sequence>MNIRKNKRYRMRLMGLRVAFNHYAPEWLPIGLTETVRTIADDFAKIKAHFDAVLA</sequence>
<dbReference type="Proteomes" id="UP001165541">
    <property type="component" value="Unassembled WGS sequence"/>
</dbReference>
<dbReference type="RefSeq" id="WP_251781486.1">
    <property type="nucleotide sequence ID" value="NZ_JAMKFE010000027.1"/>
</dbReference>
<reference evidence="1" key="1">
    <citation type="submission" date="2022-05" db="EMBL/GenBank/DDBJ databases">
        <title>Schlegelella sp. nov., isolated from mangrove soil.</title>
        <authorList>
            <person name="Liu Y."/>
            <person name="Ge X."/>
            <person name="Liu W."/>
        </authorList>
    </citation>
    <scope>NUCLEOTIDE SEQUENCE</scope>
    <source>
        <strain evidence="1">S2-27</strain>
    </source>
</reference>
<organism evidence="1 2">
    <name type="scientific">Caldimonas mangrovi</name>
    <dbReference type="NCBI Taxonomy" id="2944811"/>
    <lineage>
        <taxon>Bacteria</taxon>
        <taxon>Pseudomonadati</taxon>
        <taxon>Pseudomonadota</taxon>
        <taxon>Betaproteobacteria</taxon>
        <taxon>Burkholderiales</taxon>
        <taxon>Sphaerotilaceae</taxon>
        <taxon>Caldimonas</taxon>
    </lineage>
</organism>